<comment type="cofactor">
    <cofactor evidence="1">
        <name>Mg(2+)</name>
        <dbReference type="ChEBI" id="CHEBI:18420"/>
    </cofactor>
</comment>
<dbReference type="Proteomes" id="UP000319438">
    <property type="component" value="Segment"/>
</dbReference>
<dbReference type="SMART" id="SM00279">
    <property type="entry name" value="HhH2"/>
    <property type="match status" value="1"/>
</dbReference>
<evidence type="ECO:0000259" key="8">
    <source>
        <dbReference type="SMART" id="SM00485"/>
    </source>
</evidence>
<dbReference type="PANTHER" id="PTHR11081:SF9">
    <property type="entry name" value="FLAP ENDONUCLEASE 1"/>
    <property type="match status" value="1"/>
</dbReference>
<keyword evidence="5" id="KW-0378">Hydrolase</keyword>
<evidence type="ECO:0000256" key="1">
    <source>
        <dbReference type="ARBA" id="ARBA00001946"/>
    </source>
</evidence>
<evidence type="ECO:0000313" key="9">
    <source>
        <dbReference type="EMBL" id="ALH06872.1"/>
    </source>
</evidence>
<keyword evidence="6" id="KW-0460">Magnesium</keyword>
<evidence type="ECO:0000256" key="3">
    <source>
        <dbReference type="ARBA" id="ARBA00022723"/>
    </source>
</evidence>
<dbReference type="GO" id="GO:0017108">
    <property type="term" value="F:5'-flap endonuclease activity"/>
    <property type="evidence" value="ECO:0007669"/>
    <property type="project" value="TreeGrafter"/>
</dbReference>
<dbReference type="Pfam" id="PF00752">
    <property type="entry name" value="XPG_N"/>
    <property type="match status" value="1"/>
</dbReference>
<dbReference type="InterPro" id="IPR006085">
    <property type="entry name" value="XPG_DNA_repair_N"/>
</dbReference>
<dbReference type="InterPro" id="IPR006086">
    <property type="entry name" value="XPG-I_dom"/>
</dbReference>
<dbReference type="InterPro" id="IPR006084">
    <property type="entry name" value="XPG/Rad2"/>
</dbReference>
<accession>A0A0N7G2E1</accession>
<sequence length="363" mass="40814">MGITDLNKILKSESPDCFIVRPISDLSGKRVGIDAFQWIFRFLRASGDEGVLASFLSHLCVLRKNGVLPFCVFDGPGAVPEKEAERKKRKEDREELVRKKDGLQKIFEEFDEEETDEVPKELQEEARKLLQKKKYATTDLSDPHTFTQTISESIATYEKQSVPLTNERIESVKNLLDVLGVRYVTAEGEGDGVLAAYAVHGKIFGVSSADTDCHAYGAPFAIPEIDVVGEKLTLVHREQYLEDLGLTKEQFLDLCILCGCDYNDRASFEAKTAGKRPRGIGCKTALKLIKEHGSIEKIGELEGINIAPLNYERCRELFRIPDKIEDIVPGSRPQKDSLELFLQENNVHFDSDYVLECWGPVKV</sequence>
<evidence type="ECO:0000256" key="4">
    <source>
        <dbReference type="ARBA" id="ARBA00022759"/>
    </source>
</evidence>
<dbReference type="Gene3D" id="1.10.150.20">
    <property type="entry name" value="5' to 3' exonuclease, C-terminal subdomain"/>
    <property type="match status" value="1"/>
</dbReference>
<dbReference type="EMBL" id="KT428292">
    <property type="protein sequence ID" value="ALH06872.1"/>
    <property type="molecule type" value="Genomic_DNA"/>
</dbReference>
<dbReference type="SUPFAM" id="SSF47807">
    <property type="entry name" value="5' to 3' exonuclease, C-terminal subdomain"/>
    <property type="match status" value="1"/>
</dbReference>
<dbReference type="SMART" id="SM00485">
    <property type="entry name" value="XPGN"/>
    <property type="match status" value="1"/>
</dbReference>
<protein>
    <submittedName>
        <fullName evidence="9">Putative Flap endonuclease</fullName>
    </submittedName>
</protein>
<dbReference type="InterPro" id="IPR008918">
    <property type="entry name" value="HhH2"/>
</dbReference>
<evidence type="ECO:0000259" key="7">
    <source>
        <dbReference type="SMART" id="SM00484"/>
    </source>
</evidence>
<dbReference type="PANTHER" id="PTHR11081">
    <property type="entry name" value="FLAP ENDONUCLEASE FAMILY MEMBER"/>
    <property type="match status" value="1"/>
</dbReference>
<evidence type="ECO:0000256" key="6">
    <source>
        <dbReference type="ARBA" id="ARBA00022842"/>
    </source>
</evidence>
<gene>
    <name evidence="9" type="ORF">PMV_174</name>
</gene>
<dbReference type="InterPro" id="IPR036279">
    <property type="entry name" value="5-3_exonuclease_C_sf"/>
</dbReference>
<proteinExistence type="predicted"/>
<feature type="domain" description="XPG N-terminal" evidence="8">
    <location>
        <begin position="1"/>
        <end position="96"/>
    </location>
</feature>
<dbReference type="SMART" id="SM00484">
    <property type="entry name" value="XPGI"/>
    <property type="match status" value="1"/>
</dbReference>
<organism evidence="9 10">
    <name type="scientific">Port-miou virus</name>
    <dbReference type="NCBI Taxonomy" id="1733873"/>
    <lineage>
        <taxon>Viruses</taxon>
        <taxon>Varidnaviria</taxon>
        <taxon>Bamfordvirae</taxon>
        <taxon>Nucleocytoviricota</taxon>
        <taxon>Megaviricetes</taxon>
        <taxon>Pimascovirales</taxon>
        <taxon>Pimascovirales incertae sedis</taxon>
        <taxon>Marseilleviridae</taxon>
        <taxon>Losannavirus</taxon>
        <taxon>Losannavirus lausannense</taxon>
        <taxon>Lausannevirus</taxon>
    </lineage>
</organism>
<dbReference type="GO" id="GO:0046872">
    <property type="term" value="F:metal ion binding"/>
    <property type="evidence" value="ECO:0007669"/>
    <property type="project" value="UniProtKB-KW"/>
</dbReference>
<dbReference type="GO" id="GO:0003677">
    <property type="term" value="F:DNA binding"/>
    <property type="evidence" value="ECO:0007669"/>
    <property type="project" value="InterPro"/>
</dbReference>
<evidence type="ECO:0000256" key="2">
    <source>
        <dbReference type="ARBA" id="ARBA00022722"/>
    </source>
</evidence>
<dbReference type="InterPro" id="IPR029060">
    <property type="entry name" value="PIN-like_dom_sf"/>
</dbReference>
<dbReference type="PRINTS" id="PR00853">
    <property type="entry name" value="XPGRADSUPER"/>
</dbReference>
<evidence type="ECO:0000256" key="5">
    <source>
        <dbReference type="ARBA" id="ARBA00022801"/>
    </source>
</evidence>
<dbReference type="SUPFAM" id="SSF88723">
    <property type="entry name" value="PIN domain-like"/>
    <property type="match status" value="1"/>
</dbReference>
<feature type="domain" description="XPG-I" evidence="7">
    <location>
        <begin position="177"/>
        <end position="246"/>
    </location>
</feature>
<keyword evidence="3" id="KW-0479">Metal-binding</keyword>
<dbReference type="Pfam" id="PF00867">
    <property type="entry name" value="XPG_I"/>
    <property type="match status" value="1"/>
</dbReference>
<keyword evidence="4 9" id="KW-0255">Endonuclease</keyword>
<dbReference type="Gene3D" id="3.40.50.1010">
    <property type="entry name" value="5'-nuclease"/>
    <property type="match status" value="1"/>
</dbReference>
<name>A0A0N7G2E1_9VIRU</name>
<evidence type="ECO:0000313" key="10">
    <source>
        <dbReference type="Proteomes" id="UP000319438"/>
    </source>
</evidence>
<keyword evidence="2" id="KW-0540">Nuclease</keyword>
<reference evidence="9" key="1">
    <citation type="journal article" date="2015" name="Genome Announc.">
        <title>Complete Genome Sequence of a New Member of the Marseilleviridae Recovered from the Brackish Submarine Spring in the Cassis Port-Miou Calanque, France.</title>
        <authorList>
            <person name="Doutre G."/>
            <person name="Arfib B."/>
            <person name="Rochette P."/>
            <person name="Claverie J.M."/>
            <person name="Bonin P."/>
            <person name="Abergel C."/>
        </authorList>
    </citation>
    <scope>NUCLEOTIDE SEQUENCE [LARGE SCALE GENOMIC DNA]</scope>
    <source>
        <strain evidence="9">1</strain>
    </source>
</reference>